<proteinExistence type="predicted"/>
<comment type="caution">
    <text evidence="2">The sequence shown here is derived from an EMBL/GenBank/DDBJ whole genome shotgun (WGS) entry which is preliminary data.</text>
</comment>
<feature type="region of interest" description="Disordered" evidence="1">
    <location>
        <begin position="1"/>
        <end position="21"/>
    </location>
</feature>
<evidence type="ECO:0000256" key="1">
    <source>
        <dbReference type="SAM" id="MobiDB-lite"/>
    </source>
</evidence>
<sequence length="21" mass="2078">PSATDISSLSGPPATDIHIKA</sequence>
<organism evidence="2 3">
    <name type="scientific">Trifolium medium</name>
    <dbReference type="NCBI Taxonomy" id="97028"/>
    <lineage>
        <taxon>Eukaryota</taxon>
        <taxon>Viridiplantae</taxon>
        <taxon>Streptophyta</taxon>
        <taxon>Embryophyta</taxon>
        <taxon>Tracheophyta</taxon>
        <taxon>Spermatophyta</taxon>
        <taxon>Magnoliopsida</taxon>
        <taxon>eudicotyledons</taxon>
        <taxon>Gunneridae</taxon>
        <taxon>Pentapetalae</taxon>
        <taxon>rosids</taxon>
        <taxon>fabids</taxon>
        <taxon>Fabales</taxon>
        <taxon>Fabaceae</taxon>
        <taxon>Papilionoideae</taxon>
        <taxon>50 kb inversion clade</taxon>
        <taxon>NPAAA clade</taxon>
        <taxon>Hologalegina</taxon>
        <taxon>IRL clade</taxon>
        <taxon>Trifolieae</taxon>
        <taxon>Trifolium</taxon>
    </lineage>
</organism>
<accession>A0A392W488</accession>
<protein>
    <submittedName>
        <fullName evidence="2">Uncharacterized protein</fullName>
    </submittedName>
</protein>
<dbReference type="AlphaFoldDB" id="A0A392W488"/>
<feature type="compositionally biased region" description="Polar residues" evidence="1">
    <location>
        <begin position="1"/>
        <end position="10"/>
    </location>
</feature>
<keyword evidence="3" id="KW-1185">Reference proteome</keyword>
<dbReference type="Proteomes" id="UP000265520">
    <property type="component" value="Unassembled WGS sequence"/>
</dbReference>
<reference evidence="2 3" key="1">
    <citation type="journal article" date="2018" name="Front. Plant Sci.">
        <title>Red Clover (Trifolium pratense) and Zigzag Clover (T. medium) - A Picture of Genomic Similarities and Differences.</title>
        <authorList>
            <person name="Dluhosova J."/>
            <person name="Istvanek J."/>
            <person name="Nedelnik J."/>
            <person name="Repkova J."/>
        </authorList>
    </citation>
    <scope>NUCLEOTIDE SEQUENCE [LARGE SCALE GENOMIC DNA]</scope>
    <source>
        <strain evidence="3">cv. 10/8</strain>
        <tissue evidence="2">Leaf</tissue>
    </source>
</reference>
<feature type="non-terminal residue" evidence="2">
    <location>
        <position position="1"/>
    </location>
</feature>
<dbReference type="EMBL" id="LXQA011360206">
    <property type="protein sequence ID" value="MCI94573.1"/>
    <property type="molecule type" value="Genomic_DNA"/>
</dbReference>
<name>A0A392W488_9FABA</name>
<evidence type="ECO:0000313" key="3">
    <source>
        <dbReference type="Proteomes" id="UP000265520"/>
    </source>
</evidence>
<evidence type="ECO:0000313" key="2">
    <source>
        <dbReference type="EMBL" id="MCI94573.1"/>
    </source>
</evidence>